<evidence type="ECO:0000313" key="1">
    <source>
        <dbReference type="EMBL" id="MFC4716244.1"/>
    </source>
</evidence>
<accession>A0ABV9MMK9</accession>
<reference evidence="2" key="1">
    <citation type="journal article" date="2019" name="Int. J. Syst. Evol. Microbiol.">
        <title>The Global Catalogue of Microorganisms (GCM) 10K type strain sequencing project: providing services to taxonomists for standard genome sequencing and annotation.</title>
        <authorList>
            <consortium name="The Broad Institute Genomics Platform"/>
            <consortium name="The Broad Institute Genome Sequencing Center for Infectious Disease"/>
            <person name="Wu L."/>
            <person name="Ma J."/>
        </authorList>
    </citation>
    <scope>NUCLEOTIDE SEQUENCE [LARGE SCALE GENOMIC DNA]</scope>
    <source>
        <strain evidence="2">CGMCC 1.12849</strain>
    </source>
</reference>
<dbReference type="EMBL" id="JBHSHE010000037">
    <property type="protein sequence ID" value="MFC4716244.1"/>
    <property type="molecule type" value="Genomic_DNA"/>
</dbReference>
<protein>
    <recommendedName>
        <fullName evidence="3">DUF4352 domain-containing protein</fullName>
    </recommendedName>
</protein>
<evidence type="ECO:0008006" key="3">
    <source>
        <dbReference type="Google" id="ProtNLM"/>
    </source>
</evidence>
<organism evidence="1 2">
    <name type="scientific">Glutamicibacter bergerei</name>
    <dbReference type="NCBI Taxonomy" id="256702"/>
    <lineage>
        <taxon>Bacteria</taxon>
        <taxon>Bacillati</taxon>
        <taxon>Actinomycetota</taxon>
        <taxon>Actinomycetes</taxon>
        <taxon>Micrococcales</taxon>
        <taxon>Micrococcaceae</taxon>
        <taxon>Glutamicibacter</taxon>
    </lineage>
</organism>
<dbReference type="RefSeq" id="WP_346060103.1">
    <property type="nucleotide sequence ID" value="NZ_BAAAVQ010000073.1"/>
</dbReference>
<keyword evidence="2" id="KW-1185">Reference proteome</keyword>
<evidence type="ECO:0000313" key="2">
    <source>
        <dbReference type="Proteomes" id="UP001595884"/>
    </source>
</evidence>
<sequence>MKSSNEPVPERTRRPRNQKMLLAGAAVLAFTLGAGGLVLANSLQAQAESTTQASQKQLADVAKTDAETGEKVYVDAQAQVIKSLGEAGKLTVAGQEKPSFEITVHSVKTLDSCPLRGFGGEIKPENGNFLLVDISASLAASAAKAVDEEIALMPLDASVFGVSTGENQKVAYQLDTIASYSCQVENAVDIAVGAGDEVRGMLMLDAPYDSGQIVYDPEKSGGWTWGY</sequence>
<comment type="caution">
    <text evidence="1">The sequence shown here is derived from an EMBL/GenBank/DDBJ whole genome shotgun (WGS) entry which is preliminary data.</text>
</comment>
<dbReference type="Proteomes" id="UP001595884">
    <property type="component" value="Unassembled WGS sequence"/>
</dbReference>
<proteinExistence type="predicted"/>
<gene>
    <name evidence="1" type="ORF">ACFO7V_08840</name>
</gene>
<name>A0ABV9MMK9_9MICC</name>